<dbReference type="EMBL" id="MU266344">
    <property type="protein sequence ID" value="KAH7929215.1"/>
    <property type="molecule type" value="Genomic_DNA"/>
</dbReference>
<keyword evidence="2" id="KW-1185">Reference proteome</keyword>
<reference evidence="1" key="1">
    <citation type="journal article" date="2021" name="New Phytol.">
        <title>Evolutionary innovations through gain and loss of genes in the ectomycorrhizal Boletales.</title>
        <authorList>
            <person name="Wu G."/>
            <person name="Miyauchi S."/>
            <person name="Morin E."/>
            <person name="Kuo A."/>
            <person name="Drula E."/>
            <person name="Varga T."/>
            <person name="Kohler A."/>
            <person name="Feng B."/>
            <person name="Cao Y."/>
            <person name="Lipzen A."/>
            <person name="Daum C."/>
            <person name="Hundley H."/>
            <person name="Pangilinan J."/>
            <person name="Johnson J."/>
            <person name="Barry K."/>
            <person name="LaButti K."/>
            <person name="Ng V."/>
            <person name="Ahrendt S."/>
            <person name="Min B."/>
            <person name="Choi I.G."/>
            <person name="Park H."/>
            <person name="Plett J.M."/>
            <person name="Magnuson J."/>
            <person name="Spatafora J.W."/>
            <person name="Nagy L.G."/>
            <person name="Henrissat B."/>
            <person name="Grigoriev I.V."/>
            <person name="Yang Z.L."/>
            <person name="Xu J."/>
            <person name="Martin F.M."/>
        </authorList>
    </citation>
    <scope>NUCLEOTIDE SEQUENCE</scope>
    <source>
        <strain evidence="1">KUC20120723A-06</strain>
    </source>
</reference>
<proteinExistence type="predicted"/>
<dbReference type="Proteomes" id="UP000790709">
    <property type="component" value="Unassembled WGS sequence"/>
</dbReference>
<protein>
    <submittedName>
        <fullName evidence="1">Uncharacterized protein</fullName>
    </submittedName>
</protein>
<evidence type="ECO:0000313" key="1">
    <source>
        <dbReference type="EMBL" id="KAH7929215.1"/>
    </source>
</evidence>
<evidence type="ECO:0000313" key="2">
    <source>
        <dbReference type="Proteomes" id="UP000790709"/>
    </source>
</evidence>
<sequence length="210" mass="23812">MSNDIQKADQIAHRFYTKLTLVVNNARATAEPRSGAKVDKWASLLVQFNLETPDSDMFREHLRTYRAISGSPSPPPFELQVLLSVPELTNNQVLVYLAPDSSRLRIDPTPRHILLENWLLNFTPGSPPTRFGEDQGDVAPSTIYKHGIPLFRSLYSLLRILPSWKLFKKLRRRTAGAYRNGNLSIQLRVKGMDDGIGDILEFGKPRCMQP</sequence>
<comment type="caution">
    <text evidence="1">The sequence shown here is derived from an EMBL/GenBank/DDBJ whole genome shotgun (WGS) entry which is preliminary data.</text>
</comment>
<organism evidence="1 2">
    <name type="scientific">Leucogyrophana mollusca</name>
    <dbReference type="NCBI Taxonomy" id="85980"/>
    <lineage>
        <taxon>Eukaryota</taxon>
        <taxon>Fungi</taxon>
        <taxon>Dikarya</taxon>
        <taxon>Basidiomycota</taxon>
        <taxon>Agaricomycotina</taxon>
        <taxon>Agaricomycetes</taxon>
        <taxon>Agaricomycetidae</taxon>
        <taxon>Boletales</taxon>
        <taxon>Boletales incertae sedis</taxon>
        <taxon>Leucogyrophana</taxon>
    </lineage>
</organism>
<gene>
    <name evidence="1" type="ORF">BV22DRAFT_1003358</name>
</gene>
<name>A0ACB8BTB1_9AGAM</name>
<accession>A0ACB8BTB1</accession>